<feature type="compositionally biased region" description="Low complexity" evidence="1">
    <location>
        <begin position="359"/>
        <end position="369"/>
    </location>
</feature>
<comment type="caution">
    <text evidence="2">The sequence shown here is derived from an EMBL/GenBank/DDBJ whole genome shotgun (WGS) entry which is preliminary data.</text>
</comment>
<organism evidence="2 3">
    <name type="scientific">Neurospora intermedia</name>
    <dbReference type="NCBI Taxonomy" id="5142"/>
    <lineage>
        <taxon>Eukaryota</taxon>
        <taxon>Fungi</taxon>
        <taxon>Dikarya</taxon>
        <taxon>Ascomycota</taxon>
        <taxon>Pezizomycotina</taxon>
        <taxon>Sordariomycetes</taxon>
        <taxon>Sordariomycetidae</taxon>
        <taxon>Sordariales</taxon>
        <taxon>Sordariaceae</taxon>
        <taxon>Neurospora</taxon>
    </lineage>
</organism>
<feature type="compositionally biased region" description="Low complexity" evidence="1">
    <location>
        <begin position="187"/>
        <end position="198"/>
    </location>
</feature>
<keyword evidence="3" id="KW-1185">Reference proteome</keyword>
<feature type="compositionally biased region" description="Polar residues" evidence="1">
    <location>
        <begin position="209"/>
        <end position="218"/>
    </location>
</feature>
<accession>A0ABR3D8V9</accession>
<evidence type="ECO:0000256" key="1">
    <source>
        <dbReference type="SAM" id="MobiDB-lite"/>
    </source>
</evidence>
<dbReference type="Proteomes" id="UP001451303">
    <property type="component" value="Unassembled WGS sequence"/>
</dbReference>
<proteinExistence type="predicted"/>
<name>A0ABR3D8V9_NEUIN</name>
<reference evidence="2 3" key="1">
    <citation type="submission" date="2023-09" db="EMBL/GenBank/DDBJ databases">
        <title>Multi-omics analysis of a traditional fermented food reveals byproduct-associated fungal strains for waste-to-food upcycling.</title>
        <authorList>
            <consortium name="Lawrence Berkeley National Laboratory"/>
            <person name="Rekdal V.M."/>
            <person name="Villalobos-Escobedo J.M."/>
            <person name="Rodriguez-Valeron N."/>
            <person name="Garcia M.O."/>
            <person name="Vasquez D.P."/>
            <person name="Damayanti I."/>
            <person name="Sorensen P.M."/>
            <person name="Baidoo E.E."/>
            <person name="De Carvalho A.C."/>
            <person name="Riley R."/>
            <person name="Lipzen A."/>
            <person name="He G."/>
            <person name="Yan M."/>
            <person name="Haridas S."/>
            <person name="Daum C."/>
            <person name="Yoshinaga Y."/>
            <person name="Ng V."/>
            <person name="Grigoriev I.V."/>
            <person name="Munk R."/>
            <person name="Nuraida L."/>
            <person name="Wijaya C.H."/>
            <person name="Morales P.-C."/>
            <person name="Keasling J.D."/>
        </authorList>
    </citation>
    <scope>NUCLEOTIDE SEQUENCE [LARGE SCALE GENOMIC DNA]</scope>
    <source>
        <strain evidence="2 3">FGSC 2613</strain>
    </source>
</reference>
<gene>
    <name evidence="2" type="ORF">QR685DRAFT_311707</name>
</gene>
<feature type="compositionally biased region" description="Basic residues" evidence="1">
    <location>
        <begin position="345"/>
        <end position="354"/>
    </location>
</feature>
<feature type="compositionally biased region" description="Polar residues" evidence="1">
    <location>
        <begin position="237"/>
        <end position="246"/>
    </location>
</feature>
<feature type="region of interest" description="Disordered" evidence="1">
    <location>
        <begin position="325"/>
        <end position="373"/>
    </location>
</feature>
<protein>
    <submittedName>
        <fullName evidence="2">Uncharacterized protein</fullName>
    </submittedName>
</protein>
<evidence type="ECO:0000313" key="3">
    <source>
        <dbReference type="Proteomes" id="UP001451303"/>
    </source>
</evidence>
<feature type="region of interest" description="Disordered" evidence="1">
    <location>
        <begin position="237"/>
        <end position="256"/>
    </location>
</feature>
<feature type="region of interest" description="Disordered" evidence="1">
    <location>
        <begin position="170"/>
        <end position="218"/>
    </location>
</feature>
<dbReference type="EMBL" id="JAVLET010000006">
    <property type="protein sequence ID" value="KAL0468703.1"/>
    <property type="molecule type" value="Genomic_DNA"/>
</dbReference>
<feature type="compositionally biased region" description="Polar residues" evidence="1">
    <location>
        <begin position="170"/>
        <end position="186"/>
    </location>
</feature>
<evidence type="ECO:0000313" key="2">
    <source>
        <dbReference type="EMBL" id="KAL0468703.1"/>
    </source>
</evidence>
<sequence length="418" mass="45090">MAIHVSHDPPSVLIGPGDFHTGPYYIIISGVSVLLIHTHLNVDLHPSELPERTSWQDVKDFIKSQIPWKLDLYVSIFGKRQDSGWVRVVGFKAFNHVRRVLGESHFRGREILAHNPGYDGTGAGLVLVRAPFFRDRNLFINPEALADPDTAGSTVQAVEEYITATTPIASNASSEQSYPETCATSPQAQAQAQAQLPNLFPPTPPNTPKASRSISEPSLSGFRKVAITWREDSISNATRKSNTHPTSAWPLSPNTQEKMGSQIKSELSPLLTRGGSGPMHPLETLECFPGIALATFSSHELARRAIKVLRQSERLNARPVVDEVSSREEVQATSQGQTTAAATAGKKRVGKRRAGAGAGRTASAPAAAEGGSGAGAGVGCDVGDGFQVRYDSLSLFDGTQHEFTRLITLRKENNTGER</sequence>
<feature type="compositionally biased region" description="Low complexity" evidence="1">
    <location>
        <begin position="331"/>
        <end position="344"/>
    </location>
</feature>